<dbReference type="InterPro" id="IPR018060">
    <property type="entry name" value="HTH_AraC"/>
</dbReference>
<sequence>MQNWRFNTDVIPNALRSDAWTEILADLMLKFSPKGKTEAKLSSNGWKCVSTLQSIYAEIHATPQVITPDSGLIRHYLNQGGQAVLVVQLRAGSGYIRTAAEASQFDTNHVLIIDPTQNWQLEFLSDFHATFICLKGVSLLLRLLRSIPEGHTLIQRGSGTANAIFALLDSISGSLGDIQPEDLSQIEVALESLLLSTLAQHKGPQVEALNNAKRSSSTQLSQLKRVCKTIELNLSEPEFSLQQLTEAEKISSRYVQKLFLTIGTTFTQYLKKRRLERCRIDLGDPALAHLTILEICDRWGFTDAANFSRAFSQEYNVTPREWRAAPKPQSNAYRGSPAFLKLEDQEDMEWDALAEFHSEGAIGTTLRLASTKQKRQQKKNHHHLAATRKTIHWGYFCKSLKPILTVNSGDFLTIETITQHAYDDHALMIKGDPDAEDIFRWDHDGKAINRRGAGPIDGSVYGRGPGEGFGVHICTGPIMIRDAQPDDILEVRILDVAFRPSQAVPGKAYGSNAATWWGYHYRDLITAPKQREVITIYEIEETGFEKFARALYSFRWTPQVDPSGVRHELIDYPGIPVDHSTIEKKRDVLKGVRIPVRPHFGVMAVAPNFEGNVDSVPPGSFGGNIDNWRAAPGSSVFLPVQVAGGLFSVGDPHASQGDSEICGTAIECSLTGEFQLVLHKKGSSSQFQDLDFPFIETRDEWVILGFSYPNYLAELGATAQSEVYKKSTLDLAMRDAFRKTRKFLMVAKGLTEDEAVSLMSVAIDFGLTQIVNGNIGIHAIVRKSLFAERDASA</sequence>
<dbReference type="AlphaFoldDB" id="A0A8J3AXJ8"/>
<dbReference type="Pfam" id="PF03069">
    <property type="entry name" value="FmdA_AmdA"/>
    <property type="match status" value="1"/>
</dbReference>
<feature type="domain" description="HTH araC/xylS-type" evidence="3">
    <location>
        <begin position="224"/>
        <end position="325"/>
    </location>
</feature>
<evidence type="ECO:0000313" key="5">
    <source>
        <dbReference type="Proteomes" id="UP000627205"/>
    </source>
</evidence>
<dbReference type="PANTHER" id="PTHR31891:SF1">
    <property type="entry name" value="FORMAMIDASE C869.04-RELATED"/>
    <property type="match status" value="1"/>
</dbReference>
<dbReference type="GO" id="GO:0043565">
    <property type="term" value="F:sequence-specific DNA binding"/>
    <property type="evidence" value="ECO:0007669"/>
    <property type="project" value="InterPro"/>
</dbReference>
<reference evidence="4" key="2">
    <citation type="submission" date="2020-09" db="EMBL/GenBank/DDBJ databases">
        <authorList>
            <person name="Sun Q."/>
            <person name="Sedlacek I."/>
        </authorList>
    </citation>
    <scope>NUCLEOTIDE SEQUENCE</scope>
    <source>
        <strain evidence="4">CCM 7664</strain>
    </source>
</reference>
<evidence type="ECO:0000259" key="3">
    <source>
        <dbReference type="PROSITE" id="PS01124"/>
    </source>
</evidence>
<reference evidence="4" key="1">
    <citation type="journal article" date="2014" name="Int. J. Syst. Evol. Microbiol.">
        <title>Complete genome sequence of Corynebacterium casei LMG S-19264T (=DSM 44701T), isolated from a smear-ripened cheese.</title>
        <authorList>
            <consortium name="US DOE Joint Genome Institute (JGI-PGF)"/>
            <person name="Walter F."/>
            <person name="Albersmeier A."/>
            <person name="Kalinowski J."/>
            <person name="Ruckert C."/>
        </authorList>
    </citation>
    <scope>NUCLEOTIDE SEQUENCE</scope>
    <source>
        <strain evidence="4">CCM 7664</strain>
    </source>
</reference>
<evidence type="ECO:0000313" key="4">
    <source>
        <dbReference type="EMBL" id="GGI55180.1"/>
    </source>
</evidence>
<protein>
    <submittedName>
        <fullName evidence="4">Transcriptional regulator</fullName>
    </submittedName>
</protein>
<name>A0A8J3AXJ8_9BURK</name>
<keyword evidence="5" id="KW-1185">Reference proteome</keyword>
<dbReference type="RefSeq" id="WP_188421973.1">
    <property type="nucleotide sequence ID" value="NZ_BMDP01000003.1"/>
</dbReference>
<dbReference type="InterPro" id="IPR009057">
    <property type="entry name" value="Homeodomain-like_sf"/>
</dbReference>
<dbReference type="SUPFAM" id="SSF46689">
    <property type="entry name" value="Homeodomain-like"/>
    <property type="match status" value="1"/>
</dbReference>
<proteinExistence type="predicted"/>
<comment type="caution">
    <text evidence="4">The sequence shown here is derived from an EMBL/GenBank/DDBJ whole genome shotgun (WGS) entry which is preliminary data.</text>
</comment>
<dbReference type="PROSITE" id="PS01124">
    <property type="entry name" value="HTH_ARAC_FAMILY_2"/>
    <property type="match status" value="1"/>
</dbReference>
<dbReference type="Gene3D" id="2.60.120.580">
    <property type="entry name" value="Acetamidase/Formamidase-like domains"/>
    <property type="match status" value="2"/>
</dbReference>
<keyword evidence="2" id="KW-0804">Transcription</keyword>
<evidence type="ECO:0000256" key="1">
    <source>
        <dbReference type="ARBA" id="ARBA00023015"/>
    </source>
</evidence>
<dbReference type="PANTHER" id="PTHR31891">
    <property type="entry name" value="FORMAMIDASE C869.04-RELATED"/>
    <property type="match status" value="1"/>
</dbReference>
<dbReference type="EMBL" id="BMDP01000003">
    <property type="protein sequence ID" value="GGI55180.1"/>
    <property type="molecule type" value="Genomic_DNA"/>
</dbReference>
<dbReference type="GO" id="GO:0003700">
    <property type="term" value="F:DNA-binding transcription factor activity"/>
    <property type="evidence" value="ECO:0007669"/>
    <property type="project" value="InterPro"/>
</dbReference>
<dbReference type="Gene3D" id="3.10.28.20">
    <property type="entry name" value="Acetamidase/Formamidase-like domains"/>
    <property type="match status" value="1"/>
</dbReference>
<organism evidence="4 5">
    <name type="scientific">Oxalicibacterium solurbis</name>
    <dbReference type="NCBI Taxonomy" id="69280"/>
    <lineage>
        <taxon>Bacteria</taxon>
        <taxon>Pseudomonadati</taxon>
        <taxon>Pseudomonadota</taxon>
        <taxon>Betaproteobacteria</taxon>
        <taxon>Burkholderiales</taxon>
        <taxon>Oxalobacteraceae</taxon>
        <taxon>Oxalicibacterium</taxon>
    </lineage>
</organism>
<dbReference type="GO" id="GO:0016811">
    <property type="term" value="F:hydrolase activity, acting on carbon-nitrogen (but not peptide) bonds, in linear amides"/>
    <property type="evidence" value="ECO:0007669"/>
    <property type="project" value="InterPro"/>
</dbReference>
<dbReference type="SMART" id="SM00342">
    <property type="entry name" value="HTH_ARAC"/>
    <property type="match status" value="1"/>
</dbReference>
<dbReference type="SUPFAM" id="SSF141130">
    <property type="entry name" value="Acetamidase/Formamidase-like"/>
    <property type="match status" value="1"/>
</dbReference>
<dbReference type="Gene3D" id="1.10.10.60">
    <property type="entry name" value="Homeodomain-like"/>
    <property type="match status" value="1"/>
</dbReference>
<gene>
    <name evidence="4" type="ORF">GCM10011430_23540</name>
</gene>
<evidence type="ECO:0000256" key="2">
    <source>
        <dbReference type="ARBA" id="ARBA00023163"/>
    </source>
</evidence>
<dbReference type="Proteomes" id="UP000627205">
    <property type="component" value="Unassembled WGS sequence"/>
</dbReference>
<dbReference type="Pfam" id="PF12833">
    <property type="entry name" value="HTH_18"/>
    <property type="match status" value="1"/>
</dbReference>
<dbReference type="InterPro" id="IPR004304">
    <property type="entry name" value="FmdA_AmdA"/>
</dbReference>
<keyword evidence="1" id="KW-0805">Transcription regulation</keyword>
<accession>A0A8J3AXJ8</accession>